<keyword evidence="5" id="KW-0833">Ubl conjugation pathway</keyword>
<dbReference type="Pfam" id="PF00443">
    <property type="entry name" value="UCH"/>
    <property type="match status" value="1"/>
</dbReference>
<keyword evidence="4" id="KW-0645">Protease</keyword>
<dbReference type="PANTHER" id="PTHR21646:SF24">
    <property type="entry name" value="UBIQUITIN CARBOXYL-TERMINAL HYDROLASE"/>
    <property type="match status" value="1"/>
</dbReference>
<dbReference type="InterPro" id="IPR018200">
    <property type="entry name" value="USP_CS"/>
</dbReference>
<evidence type="ECO:0000256" key="7">
    <source>
        <dbReference type="ARBA" id="ARBA00022807"/>
    </source>
</evidence>
<evidence type="ECO:0000256" key="6">
    <source>
        <dbReference type="ARBA" id="ARBA00022801"/>
    </source>
</evidence>
<dbReference type="CDD" id="cd02674">
    <property type="entry name" value="Peptidase_C19R"/>
    <property type="match status" value="1"/>
</dbReference>
<feature type="compositionally biased region" description="Polar residues" evidence="8">
    <location>
        <begin position="1157"/>
        <end position="1173"/>
    </location>
</feature>
<dbReference type="InterPro" id="IPR006615">
    <property type="entry name" value="Pept_C19_DUSP"/>
</dbReference>
<evidence type="ECO:0000256" key="3">
    <source>
        <dbReference type="ARBA" id="ARBA00012759"/>
    </source>
</evidence>
<evidence type="ECO:0000256" key="8">
    <source>
        <dbReference type="SAM" id="MobiDB-lite"/>
    </source>
</evidence>
<dbReference type="EC" id="3.4.19.12" evidence="3"/>
<feature type="domain" description="USP" evidence="9">
    <location>
        <begin position="387"/>
        <end position="1082"/>
    </location>
</feature>
<dbReference type="GO" id="GO:0016579">
    <property type="term" value="P:protein deubiquitination"/>
    <property type="evidence" value="ECO:0007669"/>
    <property type="project" value="InterPro"/>
</dbReference>
<feature type="compositionally biased region" description="Polar residues" evidence="8">
    <location>
        <begin position="51"/>
        <end position="64"/>
    </location>
</feature>
<dbReference type="PANTHER" id="PTHR21646">
    <property type="entry name" value="UBIQUITIN CARBOXYL-TERMINAL HYDROLASE"/>
    <property type="match status" value="1"/>
</dbReference>
<dbReference type="InterPro" id="IPR028889">
    <property type="entry name" value="USP"/>
</dbReference>
<organism evidence="11 12">
    <name type="scientific">Agaricus bisporus var. burnettii</name>
    <dbReference type="NCBI Taxonomy" id="192524"/>
    <lineage>
        <taxon>Eukaryota</taxon>
        <taxon>Fungi</taxon>
        <taxon>Dikarya</taxon>
        <taxon>Basidiomycota</taxon>
        <taxon>Agaricomycotina</taxon>
        <taxon>Agaricomycetes</taxon>
        <taxon>Agaricomycetidae</taxon>
        <taxon>Agaricales</taxon>
        <taxon>Agaricineae</taxon>
        <taxon>Agaricaceae</taxon>
        <taxon>Agaricus</taxon>
    </lineage>
</organism>
<dbReference type="EMBL" id="JABXXO010000009">
    <property type="protein sequence ID" value="KAF7770413.1"/>
    <property type="molecule type" value="Genomic_DNA"/>
</dbReference>
<proteinExistence type="inferred from homology"/>
<comment type="catalytic activity">
    <reaction evidence="1">
        <text>Thiol-dependent hydrolysis of ester, thioester, amide, peptide and isopeptide bonds formed by the C-terminal Gly of ubiquitin (a 76-residue protein attached to proteins as an intracellular targeting signal).</text>
        <dbReference type="EC" id="3.4.19.12"/>
    </reaction>
</comment>
<feature type="compositionally biased region" description="Low complexity" evidence="8">
    <location>
        <begin position="363"/>
        <end position="400"/>
    </location>
</feature>
<gene>
    <name evidence="11" type="ORF">Agabi119p4_6387</name>
</gene>
<keyword evidence="6" id="KW-0378">Hydrolase</keyword>
<name>A0A8H7C9X3_AGABI</name>
<reference evidence="11 12" key="1">
    <citation type="journal article" name="Sci. Rep.">
        <title>Telomere-to-telomere assembled and centromere annotated genomes of the two main subspecies of the button mushroom Agaricus bisporus reveal especially polymorphic chromosome ends.</title>
        <authorList>
            <person name="Sonnenberg A.S.M."/>
            <person name="Sedaghat-Telgerd N."/>
            <person name="Lavrijssen B."/>
            <person name="Ohm R.A."/>
            <person name="Hendrickx P.M."/>
            <person name="Scholtmeijer K."/>
            <person name="Baars J.J.P."/>
            <person name="van Peer A."/>
        </authorList>
    </citation>
    <scope>NUCLEOTIDE SEQUENCE [LARGE SCALE GENOMIC DNA]</scope>
    <source>
        <strain evidence="11 12">H119_p4</strain>
    </source>
</reference>
<feature type="region of interest" description="Disordered" evidence="8">
    <location>
        <begin position="788"/>
        <end position="809"/>
    </location>
</feature>
<dbReference type="InterPro" id="IPR050185">
    <property type="entry name" value="Ub_carboxyl-term_hydrolase"/>
</dbReference>
<accession>A0A8H7C9X3</accession>
<dbReference type="SUPFAM" id="SSF54001">
    <property type="entry name" value="Cysteine proteinases"/>
    <property type="match status" value="1"/>
</dbReference>
<feature type="region of interest" description="Disordered" evidence="8">
    <location>
        <begin position="1099"/>
        <end position="1186"/>
    </location>
</feature>
<dbReference type="Gene3D" id="3.30.2230.10">
    <property type="entry name" value="DUSP-like"/>
    <property type="match status" value="1"/>
</dbReference>
<evidence type="ECO:0000256" key="5">
    <source>
        <dbReference type="ARBA" id="ARBA00022786"/>
    </source>
</evidence>
<feature type="domain" description="DUSP" evidence="10">
    <location>
        <begin position="101"/>
        <end position="206"/>
    </location>
</feature>
<dbReference type="GO" id="GO:0006508">
    <property type="term" value="P:proteolysis"/>
    <property type="evidence" value="ECO:0007669"/>
    <property type="project" value="UniProtKB-KW"/>
</dbReference>
<dbReference type="InterPro" id="IPR035927">
    <property type="entry name" value="DUSP-like_sf"/>
</dbReference>
<dbReference type="PROSITE" id="PS51283">
    <property type="entry name" value="DUSP"/>
    <property type="match status" value="1"/>
</dbReference>
<evidence type="ECO:0000259" key="10">
    <source>
        <dbReference type="PROSITE" id="PS51283"/>
    </source>
</evidence>
<feature type="region of interest" description="Disordered" evidence="8">
    <location>
        <begin position="1"/>
        <end position="64"/>
    </location>
</feature>
<dbReference type="PROSITE" id="PS00973">
    <property type="entry name" value="USP_2"/>
    <property type="match status" value="1"/>
</dbReference>
<dbReference type="GO" id="GO:0004843">
    <property type="term" value="F:cysteine-type deubiquitinase activity"/>
    <property type="evidence" value="ECO:0007669"/>
    <property type="project" value="UniProtKB-EC"/>
</dbReference>
<dbReference type="InterPro" id="IPR038765">
    <property type="entry name" value="Papain-like_cys_pep_sf"/>
</dbReference>
<feature type="compositionally biased region" description="Low complexity" evidence="8">
    <location>
        <begin position="1"/>
        <end position="20"/>
    </location>
</feature>
<keyword evidence="7" id="KW-0788">Thiol protease</keyword>
<feature type="compositionally biased region" description="Basic and acidic residues" evidence="8">
    <location>
        <begin position="1099"/>
        <end position="1108"/>
    </location>
</feature>
<feature type="region of interest" description="Disordered" evidence="8">
    <location>
        <begin position="1246"/>
        <end position="1298"/>
    </location>
</feature>
<dbReference type="InterPro" id="IPR001394">
    <property type="entry name" value="Peptidase_C19_UCH"/>
</dbReference>
<evidence type="ECO:0000256" key="2">
    <source>
        <dbReference type="ARBA" id="ARBA00009085"/>
    </source>
</evidence>
<comment type="caution">
    <text evidence="11">The sequence shown here is derived from an EMBL/GenBank/DDBJ whole genome shotgun (WGS) entry which is preliminary data.</text>
</comment>
<feature type="compositionally biased region" description="Polar residues" evidence="8">
    <location>
        <begin position="28"/>
        <end position="39"/>
    </location>
</feature>
<dbReference type="PROSITE" id="PS50235">
    <property type="entry name" value="USP_3"/>
    <property type="match status" value="1"/>
</dbReference>
<dbReference type="Proteomes" id="UP000629468">
    <property type="component" value="Unassembled WGS sequence"/>
</dbReference>
<evidence type="ECO:0000313" key="11">
    <source>
        <dbReference type="EMBL" id="KAF7770413.1"/>
    </source>
</evidence>
<dbReference type="Pfam" id="PF06337">
    <property type="entry name" value="DUSP"/>
    <property type="match status" value="1"/>
</dbReference>
<dbReference type="SUPFAM" id="SSF143791">
    <property type="entry name" value="DUSP-like"/>
    <property type="match status" value="1"/>
</dbReference>
<evidence type="ECO:0000259" key="9">
    <source>
        <dbReference type="PROSITE" id="PS50235"/>
    </source>
</evidence>
<feature type="compositionally biased region" description="Polar residues" evidence="8">
    <location>
        <begin position="1254"/>
        <end position="1290"/>
    </location>
</feature>
<evidence type="ECO:0000256" key="1">
    <source>
        <dbReference type="ARBA" id="ARBA00000707"/>
    </source>
</evidence>
<comment type="similarity">
    <text evidence="2">Belongs to the peptidase C19 family.</text>
</comment>
<evidence type="ECO:0000313" key="12">
    <source>
        <dbReference type="Proteomes" id="UP000629468"/>
    </source>
</evidence>
<feature type="region of interest" description="Disordered" evidence="8">
    <location>
        <begin position="362"/>
        <end position="400"/>
    </location>
</feature>
<evidence type="ECO:0000256" key="4">
    <source>
        <dbReference type="ARBA" id="ARBA00022670"/>
    </source>
</evidence>
<sequence length="1298" mass="145821">MDSLPSPASSPSPTTESTKQPSRKRQRSQSMHSDKSSASVKRAVSEAPIQDATNNSTQADQLSTLSLADQDKDIDAYMASQGESSSSTLTLPGHLASTPNMTLAEKLALVEDGKKKQMEIGENWFLVAHSWWKRWRKACTGEEDKEGAVTEQDLGPVDNAPLLDPDGNLKQGLIDGLDVEFVPHDVWRCLAIWYGEPLHSLPRRVVPRGAAKEPTLELHPPRFRVLPLARPRCALRSDRPPCKWISLSSGDTMALLCTTLADAVKTPDQTTTPYRIWRVDPNDDGWENYGFPADRVWPARGKVIEESAKTLEEDGLESEDGFVVEFKQTDGWILNDQGMQPQLPTVNLPIFNSSDGFFNKMGSTSSSSKSRSINNSSSLTTPPKSSSSSTSLSNSRNSRSLVPGTLVHTKELSDYFLSGVFEDELNADNPLGMGGAIAEAFGSLLHRIWADSGPSTSYSPREFKQVLQKFAPQFSGYQQHDSQELVAFLLDGLHEDLNRILKKPYVEKPDWEGGGNLELVQLAKKSWDGYLLRNDSVIVDLFQGQYQSTLVCPECGKVSITFDPFMYLTLPIPAEKKWSHTIYYIPFDPAQSHLKIPIEINRDASFKDVRNLLGRWLNVEGDNLLTLEIFNHRFYKNLDDSVMVGDMTENDVIVCYGLPCNAQQSRTFKRQPEDPLILPVFLCDAKGAGQWAYSSRVSLFGYPTVVAVSPDEATDVNALYTVVMERLVRYTSHYRDLFDWEFVNGSGTPEIQAKLSSEDVLDVITEIGENGDVVRVEKIVEEGDIVEEKAMVSDEEDKEPSTETTEPRYVGPKQDVFSLRLQTGHREFGTSSYGANTTHKWEPWERREELLETRGSLLRDGDALFCEFDENKKAYYFGDQFNRFEHARWEDFEEFIHPEYEASVQAAKEKKNKGLSLQDCLDEFTKEEELGEDDLWYCPQCKKHQQATKRFDLWKAPDVLVVHLKRFSNSRTLRDKIDAFIDFPIQDLNLEDMVRERRVAKALQAEGVNIEELNLTNLDEPLIYDLFGVDEHMGGLGGGHYRAYVLNHANEEWYHFDDSFVRPAKAEDAVNADAYLLFYRRRTTKPLGGRLQERISEHKAKAEEHRNSVETSPPPVEETASPLKLSVDNGLPTPPEDSKVTYKSPPPGDLSDRLDDSNGSWTMQSGPSISPLTVSEDPPDFEESLSDPLYMESLNDPMLNDSMDEVFANLNAKRDRISPISDLDPEFMQEEEQVNWDRSIYSNLRSTAGPRVSPSGSENWADNESNLASPSYSNVSSIDTNEASQKSYATATEGAEGG</sequence>
<dbReference type="SMART" id="SM00695">
    <property type="entry name" value="DUSP"/>
    <property type="match status" value="1"/>
</dbReference>
<dbReference type="Gene3D" id="3.90.70.10">
    <property type="entry name" value="Cysteine proteinases"/>
    <property type="match status" value="2"/>
</dbReference>
<protein>
    <recommendedName>
        <fullName evidence="3">ubiquitinyl hydrolase 1</fullName>
        <ecNumber evidence="3">3.4.19.12</ecNumber>
    </recommendedName>
</protein>